<keyword evidence="17" id="KW-1185">Reference proteome</keyword>
<feature type="domain" description="HIT-type" evidence="15">
    <location>
        <begin position="10"/>
        <end position="44"/>
    </location>
</feature>
<evidence type="ECO:0000256" key="8">
    <source>
        <dbReference type="ARBA" id="ARBA00049598"/>
    </source>
</evidence>
<comment type="similarity">
    <text evidence="9">Belongs to the BCD1 family.</text>
</comment>
<dbReference type="Pfam" id="PF04438">
    <property type="entry name" value="zf-HIT"/>
    <property type="match status" value="1"/>
</dbReference>
<reference evidence="16 17" key="1">
    <citation type="journal article" date="2020" name="Genome Biol. Evol.">
        <title>A new high-quality draft genome assembly of the Chinese cordyceps Ophiocordyceps sinensis.</title>
        <authorList>
            <person name="Shu R."/>
            <person name="Zhang J."/>
            <person name="Meng Q."/>
            <person name="Zhang H."/>
            <person name="Zhou G."/>
            <person name="Li M."/>
            <person name="Wu P."/>
            <person name="Zhao Y."/>
            <person name="Chen C."/>
            <person name="Qin Q."/>
        </authorList>
    </citation>
    <scope>NUCLEOTIDE SEQUENCE [LARGE SCALE GENOMIC DNA]</scope>
    <source>
        <strain evidence="16 17">IOZ07</strain>
    </source>
</reference>
<dbReference type="PANTHER" id="PTHR13483:SF11">
    <property type="entry name" value="ZINC FINGER HIT DOMAIN-CONTAINING PROTEIN 3"/>
    <property type="match status" value="1"/>
</dbReference>
<dbReference type="GO" id="GO:0048254">
    <property type="term" value="P:snoRNA localization"/>
    <property type="evidence" value="ECO:0007669"/>
    <property type="project" value="TreeGrafter"/>
</dbReference>
<evidence type="ECO:0000259" key="15">
    <source>
        <dbReference type="PROSITE" id="PS51083"/>
    </source>
</evidence>
<dbReference type="InterPro" id="IPR057721">
    <property type="entry name" value="BCD1_alpha/beta"/>
</dbReference>
<feature type="region of interest" description="Disordered" evidence="14">
    <location>
        <begin position="228"/>
        <end position="263"/>
    </location>
</feature>
<keyword evidence="2" id="KW-0690">Ribosome biogenesis</keyword>
<dbReference type="PANTHER" id="PTHR13483">
    <property type="entry name" value="BOX C_D SNORNA PROTEIN 1-RELATED"/>
    <property type="match status" value="1"/>
</dbReference>
<dbReference type="EMBL" id="JAAVMX010000006">
    <property type="protein sequence ID" value="KAF4507278.1"/>
    <property type="molecule type" value="Genomic_DNA"/>
</dbReference>
<evidence type="ECO:0000256" key="10">
    <source>
        <dbReference type="ARBA" id="ARBA00061949"/>
    </source>
</evidence>
<keyword evidence="4" id="KW-0479">Metal-binding</keyword>
<feature type="compositionally biased region" description="Low complexity" evidence="14">
    <location>
        <begin position="250"/>
        <end position="261"/>
    </location>
</feature>
<dbReference type="AlphaFoldDB" id="A0A8H4PN51"/>
<feature type="region of interest" description="Disordered" evidence="14">
    <location>
        <begin position="359"/>
        <end position="454"/>
    </location>
</feature>
<dbReference type="FunFam" id="3.30.60.190:FF:000001">
    <property type="entry name" value="box C/D snoRNA protein 1"/>
    <property type="match status" value="1"/>
</dbReference>
<evidence type="ECO:0000256" key="9">
    <source>
        <dbReference type="ARBA" id="ARBA00049654"/>
    </source>
</evidence>
<evidence type="ECO:0000256" key="11">
    <source>
        <dbReference type="ARBA" id="ARBA00068630"/>
    </source>
</evidence>
<dbReference type="CDD" id="cd23023">
    <property type="entry name" value="zf-HIT_BCD1"/>
    <property type="match status" value="1"/>
</dbReference>
<evidence type="ECO:0000313" key="16">
    <source>
        <dbReference type="EMBL" id="KAF4507278.1"/>
    </source>
</evidence>
<evidence type="ECO:0000256" key="14">
    <source>
        <dbReference type="SAM" id="MobiDB-lite"/>
    </source>
</evidence>
<evidence type="ECO:0000313" key="17">
    <source>
        <dbReference type="Proteomes" id="UP000557566"/>
    </source>
</evidence>
<evidence type="ECO:0000256" key="12">
    <source>
        <dbReference type="ARBA" id="ARBA00077531"/>
    </source>
</evidence>
<dbReference type="GO" id="GO:0008270">
    <property type="term" value="F:zinc ion binding"/>
    <property type="evidence" value="ECO:0007669"/>
    <property type="project" value="UniProtKB-UniRule"/>
</dbReference>
<evidence type="ECO:0000256" key="7">
    <source>
        <dbReference type="ARBA" id="ARBA00022843"/>
    </source>
</evidence>
<evidence type="ECO:0000256" key="1">
    <source>
        <dbReference type="ARBA" id="ARBA00022499"/>
    </source>
</evidence>
<dbReference type="GO" id="GO:0000492">
    <property type="term" value="P:box C/D snoRNP assembly"/>
    <property type="evidence" value="ECO:0007669"/>
    <property type="project" value="TreeGrafter"/>
</dbReference>
<dbReference type="InterPro" id="IPR051639">
    <property type="entry name" value="BCD1"/>
</dbReference>
<evidence type="ECO:0000256" key="3">
    <source>
        <dbReference type="ARBA" id="ARBA00022553"/>
    </source>
</evidence>
<keyword evidence="6" id="KW-0862">Zinc</keyword>
<keyword evidence="7" id="KW-0832">Ubl conjugation</keyword>
<sequence length="454" mass="50351">MADPLLTSLCAICHMSTPKYKCPRCQLQTCSAACVKKHKAWSDCSGERDATVFVPRSQLHTVAGVNHDYNFLHRMDLSIERAERMLVGDKGLVRHDELRPQTVQQVRWKTGRDGMKKKVLVTVTKAPNETGERRFERPLAHRLRQLNIQVARAPQGMARQRENKTTFNRSSGGVRWQVEWLVWGDDDNDGQRSPGTHQVRGPMTRCLSKVLEDVPLFQAYQDARAERARASRARRKKGLKSGRRQEAQRSSDSSWSPGASSAQDPLTGHWVCYDGADIGESWPRQIDEAHRRQFQFFLGGPPTGSNAATTIAALEPTDCLRDILANTRVLEYPTLYVLKAGERLPARLVVGSKDTLPAELGTKRRGAPGTDACGDREQAKRRKQDQAEGGLEEGEVDEGEVDESEVDESGEDEDDADAEMDGVEGVESGGEGVESWSEEDDEESDSSTSSSGSD</sequence>
<feature type="compositionally biased region" description="Acidic residues" evidence="14">
    <location>
        <begin position="436"/>
        <end position="445"/>
    </location>
</feature>
<comment type="subunit">
    <text evidence="10">Interacts with FBL, SNU13, NOP58, NUFIP1, RUVBL1, RUVBL2 and TAF9. Interacts (via HIT-type zinc finger) with the RUVBL1/RUVBL2 complex in the presence of ADP.</text>
</comment>
<evidence type="ECO:0000256" key="6">
    <source>
        <dbReference type="ARBA" id="ARBA00022833"/>
    </source>
</evidence>
<evidence type="ECO:0000256" key="5">
    <source>
        <dbReference type="ARBA" id="ARBA00022771"/>
    </source>
</evidence>
<organism evidence="16 17">
    <name type="scientific">Ophiocordyceps sinensis</name>
    <dbReference type="NCBI Taxonomy" id="72228"/>
    <lineage>
        <taxon>Eukaryota</taxon>
        <taxon>Fungi</taxon>
        <taxon>Dikarya</taxon>
        <taxon>Ascomycota</taxon>
        <taxon>Pezizomycotina</taxon>
        <taxon>Sordariomycetes</taxon>
        <taxon>Hypocreomycetidae</taxon>
        <taxon>Hypocreales</taxon>
        <taxon>Ophiocordycipitaceae</taxon>
        <taxon>Ophiocordyceps</taxon>
    </lineage>
</organism>
<dbReference type="Pfam" id="PF25790">
    <property type="entry name" value="BCD1"/>
    <property type="match status" value="1"/>
</dbReference>
<dbReference type="OrthoDB" id="272357at2759"/>
<dbReference type="SUPFAM" id="SSF144232">
    <property type="entry name" value="HIT/MYND zinc finger-like"/>
    <property type="match status" value="1"/>
</dbReference>
<protein>
    <recommendedName>
        <fullName evidence="11">Box C/D snoRNA protein 1</fullName>
    </recommendedName>
    <alternativeName>
        <fullName evidence="12">Zinc finger HIT domain-containing protein 6</fullName>
    </alternativeName>
</protein>
<comment type="caution">
    <text evidence="16">The sequence shown here is derived from an EMBL/GenBank/DDBJ whole genome shotgun (WGS) entry which is preliminary data.</text>
</comment>
<name>A0A8H4PN51_9HYPO</name>
<feature type="compositionally biased region" description="Basic residues" evidence="14">
    <location>
        <begin position="230"/>
        <end position="242"/>
    </location>
</feature>
<dbReference type="Gene3D" id="3.30.60.190">
    <property type="match status" value="1"/>
</dbReference>
<dbReference type="PROSITE" id="PS51083">
    <property type="entry name" value="ZF_HIT"/>
    <property type="match status" value="1"/>
</dbReference>
<dbReference type="GO" id="GO:0000463">
    <property type="term" value="P:maturation of LSU-rRNA from tricistronic rRNA transcript (SSU-rRNA, 5.8S rRNA, LSU-rRNA)"/>
    <property type="evidence" value="ECO:0007669"/>
    <property type="project" value="TreeGrafter"/>
</dbReference>
<evidence type="ECO:0000256" key="4">
    <source>
        <dbReference type="ARBA" id="ARBA00022723"/>
    </source>
</evidence>
<dbReference type="Proteomes" id="UP000557566">
    <property type="component" value="Unassembled WGS sequence"/>
</dbReference>
<dbReference type="GO" id="GO:0070761">
    <property type="term" value="C:pre-snoRNP complex"/>
    <property type="evidence" value="ECO:0007669"/>
    <property type="project" value="TreeGrafter"/>
</dbReference>
<dbReference type="InterPro" id="IPR007529">
    <property type="entry name" value="Znf_HIT"/>
</dbReference>
<evidence type="ECO:0000256" key="13">
    <source>
        <dbReference type="PROSITE-ProRule" id="PRU00453"/>
    </source>
</evidence>
<proteinExistence type="inferred from homology"/>
<accession>A0A8H4PN51</accession>
<comment type="function">
    <text evidence="8">Required for box C/D snoRNAs accumulation involved in snoRNA processing, snoRNA transport to the nucleolus and ribosome biogenesis.</text>
</comment>
<feature type="compositionally biased region" description="Acidic residues" evidence="14">
    <location>
        <begin position="390"/>
        <end position="424"/>
    </location>
</feature>
<keyword evidence="5 13" id="KW-0863">Zinc-finger</keyword>
<dbReference type="GO" id="GO:0005634">
    <property type="term" value="C:nucleus"/>
    <property type="evidence" value="ECO:0007669"/>
    <property type="project" value="TreeGrafter"/>
</dbReference>
<keyword evidence="3" id="KW-0597">Phosphoprotein</keyword>
<evidence type="ECO:0000256" key="2">
    <source>
        <dbReference type="ARBA" id="ARBA00022517"/>
    </source>
</evidence>
<keyword evidence="1" id="KW-1017">Isopeptide bond</keyword>
<gene>
    <name evidence="16" type="ORF">G6O67_005935</name>
</gene>